<dbReference type="PROSITE" id="PS51318">
    <property type="entry name" value="TAT"/>
    <property type="match status" value="1"/>
</dbReference>
<dbReference type="PROSITE" id="PS51257">
    <property type="entry name" value="PROKAR_LIPOPROTEIN"/>
    <property type="match status" value="1"/>
</dbReference>
<evidence type="ECO:0000259" key="1">
    <source>
        <dbReference type="Pfam" id="PF24041"/>
    </source>
</evidence>
<comment type="caution">
    <text evidence="2">The sequence shown here is derived from an EMBL/GenBank/DDBJ whole genome shotgun (WGS) entry which is preliminary data.</text>
</comment>
<feature type="domain" description="DUF7350" evidence="1">
    <location>
        <begin position="239"/>
        <end position="356"/>
    </location>
</feature>
<gene>
    <name evidence="2" type="ORF">GCM10009066_20120</name>
</gene>
<dbReference type="InterPro" id="IPR038482">
    <property type="entry name" value="Tp34-type_sf"/>
</dbReference>
<evidence type="ECO:0000313" key="2">
    <source>
        <dbReference type="EMBL" id="GAA0306273.1"/>
    </source>
</evidence>
<reference evidence="2 3" key="1">
    <citation type="journal article" date="2019" name="Int. J. Syst. Evol. Microbiol.">
        <title>The Global Catalogue of Microorganisms (GCM) 10K type strain sequencing project: providing services to taxonomists for standard genome sequencing and annotation.</title>
        <authorList>
            <consortium name="The Broad Institute Genomics Platform"/>
            <consortium name="The Broad Institute Genome Sequencing Center for Infectious Disease"/>
            <person name="Wu L."/>
            <person name="Ma J."/>
        </authorList>
    </citation>
    <scope>NUCLEOTIDE SEQUENCE [LARGE SCALE GENOMIC DNA]</scope>
    <source>
        <strain evidence="2 3">JCM 16330</strain>
    </source>
</reference>
<organism evidence="2 3">
    <name type="scientific">Halarchaeum salinum</name>
    <dbReference type="NCBI Taxonomy" id="489912"/>
    <lineage>
        <taxon>Archaea</taxon>
        <taxon>Methanobacteriati</taxon>
        <taxon>Methanobacteriota</taxon>
        <taxon>Stenosarchaea group</taxon>
        <taxon>Halobacteria</taxon>
        <taxon>Halobacteriales</taxon>
        <taxon>Halobacteriaceae</taxon>
    </lineage>
</organism>
<dbReference type="RefSeq" id="WP_211312164.1">
    <property type="nucleotide sequence ID" value="NZ_BAAABL010000059.1"/>
</dbReference>
<keyword evidence="3" id="KW-1185">Reference proteome</keyword>
<dbReference type="InterPro" id="IPR055774">
    <property type="entry name" value="DUF7350"/>
</dbReference>
<dbReference type="Proteomes" id="UP001500837">
    <property type="component" value="Unassembled WGS sequence"/>
</dbReference>
<dbReference type="Pfam" id="PF24041">
    <property type="entry name" value="DUF7350"/>
    <property type="match status" value="1"/>
</dbReference>
<accession>A0AAV3S9V2</accession>
<dbReference type="InterPro" id="IPR006311">
    <property type="entry name" value="TAT_signal"/>
</dbReference>
<evidence type="ECO:0000313" key="3">
    <source>
        <dbReference type="Proteomes" id="UP001500837"/>
    </source>
</evidence>
<dbReference type="AlphaFoldDB" id="A0AAV3S9V2"/>
<dbReference type="Gene3D" id="2.60.40.2480">
    <property type="entry name" value="Periplasmic metal-binding protein Tp34-type"/>
    <property type="match status" value="1"/>
</dbReference>
<name>A0AAV3S9V2_9EURY</name>
<sequence>MRRRARHASGSRRAFLATLGAGALAGLAGCSSLNLTNEETQNGGSRTSTPLSDRPDAVYYPTHVDGMAMSGMQKANGYACALTYTVPETFWLVTGDETPKASPTAGDEIHVMPVVWDTKTGQRLTDLSPMLRFADDGAVVTSNAPWPMLSQRMGFHFGDNVALPGGGTYDVSVRVGAPAVRRTGGVAAPDSATFDFSLAYSAAELDAIAYRTLDRAGERGAVDPMNMEMLPDSTLPKPDALPGRPLGTGTVGDAAVVATVLDDATRFSGDESDTYLAVSPRTPYNRYPLPMAGFSARVDGERYDLTETTDADLGHHYGVTIGGDIERATVSLDLPPQISRHEGYETAFFDTASVTLGA</sequence>
<dbReference type="EMBL" id="BAAABL010000059">
    <property type="protein sequence ID" value="GAA0306273.1"/>
    <property type="molecule type" value="Genomic_DNA"/>
</dbReference>
<protein>
    <submittedName>
        <fullName evidence="2">Iron transporter</fullName>
    </submittedName>
</protein>
<proteinExistence type="predicted"/>